<feature type="compositionally biased region" description="Low complexity" evidence="1">
    <location>
        <begin position="688"/>
        <end position="699"/>
    </location>
</feature>
<reference evidence="2 3" key="1">
    <citation type="submission" date="2023-11" db="EMBL/GenBank/DDBJ databases">
        <authorList>
            <person name="Hedman E."/>
            <person name="Englund M."/>
            <person name="Stromberg M."/>
            <person name="Nyberg Akerstrom W."/>
            <person name="Nylinder S."/>
            <person name="Jareborg N."/>
            <person name="Kallberg Y."/>
            <person name="Kronander E."/>
        </authorList>
    </citation>
    <scope>NUCLEOTIDE SEQUENCE [LARGE SCALE GENOMIC DNA]</scope>
</reference>
<accession>A0AAV1KXY4</accession>
<feature type="compositionally biased region" description="Polar residues" evidence="1">
    <location>
        <begin position="649"/>
        <end position="665"/>
    </location>
</feature>
<dbReference type="EMBL" id="CAVLGL010000082">
    <property type="protein sequence ID" value="CAK1587893.1"/>
    <property type="molecule type" value="Genomic_DNA"/>
</dbReference>
<comment type="caution">
    <text evidence="2">The sequence shown here is derived from an EMBL/GenBank/DDBJ whole genome shotgun (WGS) entry which is preliminary data.</text>
</comment>
<proteinExistence type="predicted"/>
<feature type="region of interest" description="Disordered" evidence="1">
    <location>
        <begin position="512"/>
        <end position="567"/>
    </location>
</feature>
<feature type="compositionally biased region" description="Basic and acidic residues" evidence="1">
    <location>
        <begin position="455"/>
        <end position="466"/>
    </location>
</feature>
<dbReference type="AlphaFoldDB" id="A0AAV1KXY4"/>
<feature type="region of interest" description="Disordered" evidence="1">
    <location>
        <begin position="392"/>
        <end position="499"/>
    </location>
</feature>
<evidence type="ECO:0000313" key="2">
    <source>
        <dbReference type="EMBL" id="CAK1587893.1"/>
    </source>
</evidence>
<feature type="compositionally biased region" description="Basic and acidic residues" evidence="1">
    <location>
        <begin position="518"/>
        <end position="560"/>
    </location>
</feature>
<keyword evidence="3" id="KW-1185">Reference proteome</keyword>
<sequence>MNRVNKKKILIMRKEKLIEELKYYEKRIEKDKLDLKKTFVYDGSSDSDSELCAPIDTGPSVTELKILQSAQQTCLNATQELIGLQVLQFEVNVLVEDPVLDGEPPVKEDGLWREVTVECRVDLVPFSMMFYVHRPHRRFGAPSFRGLKVAAVKKAHESELNQSVLVNLTRPSDAFEVFKSYSVAHRSRRTTLARLAEKYGNSLYMTLMAEGGYQLKCSNLLEITWTLQNKSSPIAPFHHRMKFDLEYMDESYIKVVTQAHKQLSDPMLDTDERTLLLAKIISTCLEAQGLNHSVQESTESESETVRIQKRRTNLDKEPEMPLPKKKKENREVMAPPKTLPKKIKPKGKENVVENNKTGKTVKSANKIGDGGNIEGKIQSNDIPEKVLEPENIVSHKRTANGTKYEKVNNNNKEIERKTKKSDNLTKDREFRETNNENVKKPNKMVKDNNNINGKRNQDNENADKGNKPIKGKKIISDESNIPKNVDTNRERSGNTVKSTKVADTLNTKTVKENVNTNIKDKQVSKQTETKQKIDKPKSKNMFEDNDDNKKEKNVATDKMKSKPTKNIVTDKVQMINKTKYLKETVVEKSKNIENQPINSGKGATTKQHKLSGNTVYSKILKNQNKPKVSITKSMNNRFLKAPKFDKRNPNSQTSSNIPQKKSSAGNILKKNPLRISPRKSLTKFNTMSHQNSIGSSQSSTRKVNTNIPRLIKKPVSKTKS</sequence>
<protein>
    <submittedName>
        <fullName evidence="2">Uncharacterized protein</fullName>
    </submittedName>
</protein>
<name>A0AAV1KXY4_9NEOP</name>
<feature type="compositionally biased region" description="Basic residues" evidence="1">
    <location>
        <begin position="710"/>
        <end position="720"/>
    </location>
</feature>
<evidence type="ECO:0000256" key="1">
    <source>
        <dbReference type="SAM" id="MobiDB-lite"/>
    </source>
</evidence>
<feature type="compositionally biased region" description="Basic and acidic residues" evidence="1">
    <location>
        <begin position="412"/>
        <end position="439"/>
    </location>
</feature>
<gene>
    <name evidence="2" type="ORF">PARMNEM_LOCUS8600</name>
</gene>
<dbReference type="Proteomes" id="UP001314205">
    <property type="component" value="Unassembled WGS sequence"/>
</dbReference>
<organism evidence="2 3">
    <name type="scientific">Parnassius mnemosyne</name>
    <name type="common">clouded apollo</name>
    <dbReference type="NCBI Taxonomy" id="213953"/>
    <lineage>
        <taxon>Eukaryota</taxon>
        <taxon>Metazoa</taxon>
        <taxon>Ecdysozoa</taxon>
        <taxon>Arthropoda</taxon>
        <taxon>Hexapoda</taxon>
        <taxon>Insecta</taxon>
        <taxon>Pterygota</taxon>
        <taxon>Neoptera</taxon>
        <taxon>Endopterygota</taxon>
        <taxon>Lepidoptera</taxon>
        <taxon>Glossata</taxon>
        <taxon>Ditrysia</taxon>
        <taxon>Papilionoidea</taxon>
        <taxon>Papilionidae</taxon>
        <taxon>Parnassiinae</taxon>
        <taxon>Parnassini</taxon>
        <taxon>Parnassius</taxon>
        <taxon>Driopa</taxon>
    </lineage>
</organism>
<feature type="region of interest" description="Disordered" evidence="1">
    <location>
        <begin position="292"/>
        <end position="330"/>
    </location>
</feature>
<feature type="region of interest" description="Disordered" evidence="1">
    <location>
        <begin position="639"/>
        <end position="720"/>
    </location>
</feature>
<evidence type="ECO:0000313" key="3">
    <source>
        <dbReference type="Proteomes" id="UP001314205"/>
    </source>
</evidence>